<evidence type="ECO:0000313" key="4">
    <source>
        <dbReference type="EMBL" id="JAA69559.1"/>
    </source>
</evidence>
<evidence type="ECO:0000256" key="1">
    <source>
        <dbReference type="ARBA" id="ARBA00004613"/>
    </source>
</evidence>
<protein>
    <submittedName>
        <fullName evidence="4">Putative basic tail protein</fullName>
    </submittedName>
</protein>
<feature type="chain" id="PRO_5005518042" evidence="3">
    <location>
        <begin position="22"/>
        <end position="81"/>
    </location>
</feature>
<keyword evidence="2" id="KW-0964">Secreted</keyword>
<dbReference type="Pfam" id="PF07771">
    <property type="entry name" value="TSGP1"/>
    <property type="match status" value="1"/>
</dbReference>
<keyword evidence="3" id="KW-0732">Signal</keyword>
<organism evidence="4">
    <name type="scientific">Ixodes ricinus</name>
    <name type="common">Common tick</name>
    <name type="synonym">Acarus ricinus</name>
    <dbReference type="NCBI Taxonomy" id="34613"/>
    <lineage>
        <taxon>Eukaryota</taxon>
        <taxon>Metazoa</taxon>
        <taxon>Ecdysozoa</taxon>
        <taxon>Arthropoda</taxon>
        <taxon>Chelicerata</taxon>
        <taxon>Arachnida</taxon>
        <taxon>Acari</taxon>
        <taxon>Parasitiformes</taxon>
        <taxon>Ixodida</taxon>
        <taxon>Ixodoidea</taxon>
        <taxon>Ixodidae</taxon>
        <taxon>Ixodinae</taxon>
        <taxon>Ixodes</taxon>
    </lineage>
</organism>
<evidence type="ECO:0000256" key="3">
    <source>
        <dbReference type="SAM" id="SignalP"/>
    </source>
</evidence>
<reference evidence="4" key="1">
    <citation type="submission" date="2012-12" db="EMBL/GenBank/DDBJ databases">
        <title>Identification and characterization of a phenylalanine ammonia-lyase gene family in Isatis indigotica Fort.</title>
        <authorList>
            <person name="Liu Q."/>
            <person name="Chen J."/>
            <person name="Zhou X."/>
            <person name="Di P."/>
            <person name="Xiao Y."/>
            <person name="Xuan H."/>
            <person name="Zhang L."/>
            <person name="Chen W."/>
        </authorList>
    </citation>
    <scope>NUCLEOTIDE SEQUENCE</scope>
    <source>
        <tissue evidence="4">Salivary gland</tissue>
    </source>
</reference>
<dbReference type="AlphaFoldDB" id="A0A0K8RGB7"/>
<dbReference type="InterPro" id="IPR011694">
    <property type="entry name" value="Ixonnexin-like"/>
</dbReference>
<name>A0A0K8RGB7_IXORI</name>
<dbReference type="EMBL" id="GADI01004249">
    <property type="protein sequence ID" value="JAA69559.1"/>
    <property type="molecule type" value="mRNA"/>
</dbReference>
<dbReference type="GO" id="GO:0005576">
    <property type="term" value="C:extracellular region"/>
    <property type="evidence" value="ECO:0007669"/>
    <property type="project" value="UniProtKB-SubCell"/>
</dbReference>
<proteinExistence type="evidence at transcript level"/>
<comment type="subcellular location">
    <subcellularLocation>
        <location evidence="1">Secreted</location>
    </subcellularLocation>
</comment>
<evidence type="ECO:0000256" key="2">
    <source>
        <dbReference type="ARBA" id="ARBA00022525"/>
    </source>
</evidence>
<feature type="signal peptide" evidence="3">
    <location>
        <begin position="1"/>
        <end position="21"/>
    </location>
</feature>
<accession>A0A0K8RGB7</accession>
<sequence>MGLTGIALVLVSLAFFGNAAAHDCQNGTETYQSTKRIEERLRYFYCVGNETNLITSNRTLIFYLPTGTVSKVNNVNLLNET</sequence>